<organism evidence="1 2">
    <name type="scientific">Anaerobutyricum hallii</name>
    <dbReference type="NCBI Taxonomy" id="39488"/>
    <lineage>
        <taxon>Bacteria</taxon>
        <taxon>Bacillati</taxon>
        <taxon>Bacillota</taxon>
        <taxon>Clostridia</taxon>
        <taxon>Lachnospirales</taxon>
        <taxon>Lachnospiraceae</taxon>
        <taxon>Anaerobutyricum</taxon>
    </lineage>
</organism>
<name>A0A173XQJ7_9FIRM</name>
<accession>A0A173XQJ7</accession>
<dbReference type="RefSeq" id="WP_055297884.1">
    <property type="nucleotide sequence ID" value="NZ_BLYK01000002.1"/>
</dbReference>
<dbReference type="AlphaFoldDB" id="A0A173XQJ7"/>
<evidence type="ECO:0000313" key="2">
    <source>
        <dbReference type="Proteomes" id="UP000095679"/>
    </source>
</evidence>
<dbReference type="EMBL" id="CYZL01000001">
    <property type="protein sequence ID" value="CUN54161.1"/>
    <property type="molecule type" value="Genomic_DNA"/>
</dbReference>
<sequence>MKQKVLWFSRHAMTEEQKNSLGDVEINQINKTIHSAKELKAEIEANDIIAIVAPIELQREFLELAGDKPVITAVNDRVLVPQQDGTEDKLEFHFRKWERLIKIEIEKEDYIPS</sequence>
<protein>
    <submittedName>
        <fullName evidence="1">Uncharacterized protein</fullName>
    </submittedName>
</protein>
<reference evidence="1 2" key="1">
    <citation type="submission" date="2015-09" db="EMBL/GenBank/DDBJ databases">
        <authorList>
            <consortium name="Pathogen Informatics"/>
        </authorList>
    </citation>
    <scope>NUCLEOTIDE SEQUENCE [LARGE SCALE GENOMIC DNA]</scope>
    <source>
        <strain evidence="1 2">2789STDY5834835</strain>
    </source>
</reference>
<evidence type="ECO:0000313" key="1">
    <source>
        <dbReference type="EMBL" id="CUN54161.1"/>
    </source>
</evidence>
<proteinExistence type="predicted"/>
<gene>
    <name evidence="1" type="ORF">ERS852450_00201</name>
</gene>
<dbReference type="Proteomes" id="UP000095679">
    <property type="component" value="Unassembled WGS sequence"/>
</dbReference>